<dbReference type="InterPro" id="IPR001849">
    <property type="entry name" value="PH_domain"/>
</dbReference>
<dbReference type="SUPFAM" id="SSF57903">
    <property type="entry name" value="FYVE/PHD zinc finger"/>
    <property type="match status" value="1"/>
</dbReference>
<protein>
    <recommendedName>
        <fullName evidence="8">FYVE-type domain-containing protein</fullName>
    </recommendedName>
</protein>
<dbReference type="CDD" id="cd13365">
    <property type="entry name" value="PH_PLC_plant-like"/>
    <property type="match status" value="1"/>
</dbReference>
<dbReference type="Gene3D" id="2.130.10.30">
    <property type="entry name" value="Regulator of chromosome condensation 1/beta-lactamase-inhibitor protein II"/>
    <property type="match status" value="3"/>
</dbReference>
<dbReference type="InterPro" id="IPR051210">
    <property type="entry name" value="Ub_ligase/GEF_domain"/>
</dbReference>
<dbReference type="InterPro" id="IPR011011">
    <property type="entry name" value="Znf_FYVE_PHD"/>
</dbReference>
<dbReference type="InterPro" id="IPR000306">
    <property type="entry name" value="Znf_FYVE"/>
</dbReference>
<gene>
    <name evidence="9" type="ORF">CTI12_AA293890</name>
</gene>
<dbReference type="STRING" id="35608.A0A2U1N5I9"/>
<dbReference type="Pfam" id="PF25390">
    <property type="entry name" value="WD40_RLD"/>
    <property type="match status" value="1"/>
</dbReference>
<dbReference type="PROSITE" id="PS50178">
    <property type="entry name" value="ZF_FYVE"/>
    <property type="match status" value="1"/>
</dbReference>
<dbReference type="InterPro" id="IPR017455">
    <property type="entry name" value="Znf_FYVE-rel"/>
</dbReference>
<dbReference type="EMBL" id="PKPP01003567">
    <property type="protein sequence ID" value="PWA68772.1"/>
    <property type="molecule type" value="Genomic_DNA"/>
</dbReference>
<dbReference type="PROSITE" id="PS50012">
    <property type="entry name" value="RCC1_3"/>
    <property type="match status" value="6"/>
</dbReference>
<accession>A0A2U1N5I9</accession>
<feature type="repeat" description="RCC1" evidence="6">
    <location>
        <begin position="584"/>
        <end position="635"/>
    </location>
</feature>
<feature type="repeat" description="RCC1" evidence="6">
    <location>
        <begin position="489"/>
        <end position="540"/>
    </location>
</feature>
<dbReference type="Proteomes" id="UP000245207">
    <property type="component" value="Unassembled WGS sequence"/>
</dbReference>
<name>A0A2U1N5I9_ARTAN</name>
<dbReference type="AlphaFoldDB" id="A0A2U1N5I9"/>
<dbReference type="InterPro" id="IPR000408">
    <property type="entry name" value="Reg_chr_condens"/>
</dbReference>
<feature type="repeat" description="RCC1" evidence="6">
    <location>
        <begin position="256"/>
        <end position="317"/>
    </location>
</feature>
<keyword evidence="2" id="KW-0677">Repeat</keyword>
<keyword evidence="10" id="KW-1185">Reference proteome</keyword>
<dbReference type="Gene3D" id="2.30.29.30">
    <property type="entry name" value="Pleckstrin-homology domain (PH domain)/Phosphotyrosine-binding domain (PTB)"/>
    <property type="match status" value="1"/>
</dbReference>
<dbReference type="FunFam" id="2.130.10.30:FF:000028">
    <property type="entry name" value="PH, RCC1 and FYVE domains-containing protein 1"/>
    <property type="match status" value="1"/>
</dbReference>
<evidence type="ECO:0000256" key="1">
    <source>
        <dbReference type="ARBA" id="ARBA00022723"/>
    </source>
</evidence>
<proteinExistence type="predicted"/>
<dbReference type="SMART" id="SM00233">
    <property type="entry name" value="PH"/>
    <property type="match status" value="1"/>
</dbReference>
<dbReference type="InterPro" id="IPR013083">
    <property type="entry name" value="Znf_RING/FYVE/PHD"/>
</dbReference>
<dbReference type="InterPro" id="IPR009091">
    <property type="entry name" value="RCC1/BLIP-II"/>
</dbReference>
<feature type="repeat" description="RCC1" evidence="6">
    <location>
        <begin position="370"/>
        <end position="424"/>
    </location>
</feature>
<dbReference type="PRINTS" id="PR00633">
    <property type="entry name" value="RCCNDNSATION"/>
</dbReference>
<dbReference type="SUPFAM" id="SSF50985">
    <property type="entry name" value="RCC1/BLIP-II"/>
    <property type="match status" value="1"/>
</dbReference>
<feature type="repeat" description="RCC1" evidence="6">
    <location>
        <begin position="318"/>
        <end position="369"/>
    </location>
</feature>
<evidence type="ECO:0000256" key="4">
    <source>
        <dbReference type="ARBA" id="ARBA00022833"/>
    </source>
</evidence>
<dbReference type="Pfam" id="PF16457">
    <property type="entry name" value="PH_12"/>
    <property type="match status" value="1"/>
</dbReference>
<dbReference type="InterPro" id="IPR011993">
    <property type="entry name" value="PH-like_dom_sf"/>
</dbReference>
<dbReference type="PANTHER" id="PTHR22870">
    <property type="entry name" value="REGULATOR OF CHROMOSOME CONDENSATION"/>
    <property type="match status" value="1"/>
</dbReference>
<dbReference type="PANTHER" id="PTHR22870:SF358">
    <property type="entry name" value="REGULATOR OF CHROMOSOME CONDENSATION (RCC1) FAMILY WITH FYVE ZINC FINGER DOMAIN-CONTAINING PROTEIN"/>
    <property type="match status" value="1"/>
</dbReference>
<evidence type="ECO:0000256" key="6">
    <source>
        <dbReference type="PROSITE-ProRule" id="PRU00235"/>
    </source>
</evidence>
<keyword evidence="7" id="KW-0175">Coiled coil</keyword>
<feature type="domain" description="FYVE-type" evidence="8">
    <location>
        <begin position="640"/>
        <end position="702"/>
    </location>
</feature>
<evidence type="ECO:0000259" key="8">
    <source>
        <dbReference type="PROSITE" id="PS50178"/>
    </source>
</evidence>
<comment type="caution">
    <text evidence="9">The sequence shown here is derived from an EMBL/GenBank/DDBJ whole genome shotgun (WGS) entry which is preliminary data.</text>
</comment>
<evidence type="ECO:0000256" key="3">
    <source>
        <dbReference type="ARBA" id="ARBA00022771"/>
    </source>
</evidence>
<evidence type="ECO:0000313" key="9">
    <source>
        <dbReference type="EMBL" id="PWA68772.1"/>
    </source>
</evidence>
<feature type="coiled-coil region" evidence="7">
    <location>
        <begin position="867"/>
        <end position="894"/>
    </location>
</feature>
<dbReference type="SMART" id="SM00064">
    <property type="entry name" value="FYVE"/>
    <property type="match status" value="1"/>
</dbReference>
<evidence type="ECO:0000313" key="10">
    <source>
        <dbReference type="Proteomes" id="UP000245207"/>
    </source>
</evidence>
<dbReference type="SUPFAM" id="SSF50729">
    <property type="entry name" value="PH domain-like"/>
    <property type="match status" value="1"/>
</dbReference>
<dbReference type="InterPro" id="IPR058923">
    <property type="entry name" value="RCC1-like_dom"/>
</dbReference>
<evidence type="ECO:0000256" key="5">
    <source>
        <dbReference type="PROSITE-ProRule" id="PRU00091"/>
    </source>
</evidence>
<dbReference type="GO" id="GO:0008270">
    <property type="term" value="F:zinc ion binding"/>
    <property type="evidence" value="ECO:0007669"/>
    <property type="project" value="UniProtKB-KW"/>
</dbReference>
<organism evidence="9 10">
    <name type="scientific">Artemisia annua</name>
    <name type="common">Sweet wormwood</name>
    <dbReference type="NCBI Taxonomy" id="35608"/>
    <lineage>
        <taxon>Eukaryota</taxon>
        <taxon>Viridiplantae</taxon>
        <taxon>Streptophyta</taxon>
        <taxon>Embryophyta</taxon>
        <taxon>Tracheophyta</taxon>
        <taxon>Spermatophyta</taxon>
        <taxon>Magnoliopsida</taxon>
        <taxon>eudicotyledons</taxon>
        <taxon>Gunneridae</taxon>
        <taxon>Pentapetalae</taxon>
        <taxon>asterids</taxon>
        <taxon>campanulids</taxon>
        <taxon>Asterales</taxon>
        <taxon>Asteraceae</taxon>
        <taxon>Asteroideae</taxon>
        <taxon>Anthemideae</taxon>
        <taxon>Artemisiinae</taxon>
        <taxon>Artemisia</taxon>
    </lineage>
</organism>
<reference evidence="9 10" key="1">
    <citation type="journal article" date="2018" name="Mol. Plant">
        <title>The genome of Artemisia annua provides insight into the evolution of Asteraceae family and artemisinin biosynthesis.</title>
        <authorList>
            <person name="Shen Q."/>
            <person name="Zhang L."/>
            <person name="Liao Z."/>
            <person name="Wang S."/>
            <person name="Yan T."/>
            <person name="Shi P."/>
            <person name="Liu M."/>
            <person name="Fu X."/>
            <person name="Pan Q."/>
            <person name="Wang Y."/>
            <person name="Lv Z."/>
            <person name="Lu X."/>
            <person name="Zhang F."/>
            <person name="Jiang W."/>
            <person name="Ma Y."/>
            <person name="Chen M."/>
            <person name="Hao X."/>
            <person name="Li L."/>
            <person name="Tang Y."/>
            <person name="Lv G."/>
            <person name="Zhou Y."/>
            <person name="Sun X."/>
            <person name="Brodelius P.E."/>
            <person name="Rose J.K.C."/>
            <person name="Tang K."/>
        </authorList>
    </citation>
    <scope>NUCLEOTIDE SEQUENCE [LARGE SCALE GENOMIC DNA]</scope>
    <source>
        <strain evidence="10">cv. Huhao1</strain>
        <tissue evidence="9">Leaf</tissue>
    </source>
</reference>
<keyword evidence="4" id="KW-0862">Zinc</keyword>
<feature type="repeat" description="RCC1" evidence="6">
    <location>
        <begin position="425"/>
        <end position="476"/>
    </location>
</feature>
<keyword evidence="3 5" id="KW-0863">Zinc-finger</keyword>
<evidence type="ECO:0000256" key="2">
    <source>
        <dbReference type="ARBA" id="ARBA00022737"/>
    </source>
</evidence>
<dbReference type="Gene3D" id="3.30.40.10">
    <property type="entry name" value="Zinc/RING finger domain, C3HC4 (zinc finger)"/>
    <property type="match status" value="1"/>
</dbReference>
<dbReference type="PROSITE" id="PS00626">
    <property type="entry name" value="RCC1_2"/>
    <property type="match status" value="3"/>
</dbReference>
<keyword evidence="1" id="KW-0479">Metal-binding</keyword>
<sequence>MTDLLRTSYDERNIGQAIASLKRGTCLLKYGRRGKPKFCPFRLSNDETTIIWYVKMKEKQLRLSNVSKIIAGQRTANFQRYPRPEKEYQSFSLIYQKRSLDVICKDKDEAESWFAALRALISRNNSRNWKSMVTCDGLSSDASSDPLRRSSQSIVSNSSSDVSVECLGNNETLPVMVNKPKQKTLGRAFSDLLFYTGSSKCSQQNSFVANSFSLQPSVGPDDQYACESTDTSRLSISSSISSSSQESFLEDFESLKDVFIWGEGVGDGFLGGGVHRIGRTCSVRMDALLPKALKSTTVLNAQKISCGSRHAVLVTEHGFIYSWGEGSCGRLGHGVESDVSTPQIIDNLNGLNIESTACGENHTCAVTQNGDLYTWGDGIHNFGLLGHESGISYWTPRKVRSEMEGMRISFVSCGPWHTAAITSEGILFTFGDGTFGALGHGDSSSTYCPKIVEALKGLNTQRVACGVWHTAAIVEIGSEPSSFGSVRARKIFTWGNGYKGQLGHDDKDPRFVPSSVVSLYDKNFCQVACGSSMTVALTTSGQVYMMGGPESASDFPLCVEGLKDDYVKEISCGSHHVAVLNSKFEVYTWGKGANGQLGHGDRKDRGIPTLVEALSDKRVKSVACGSNFTVALCLQKRISTADLSMCSRCHEPFNFRRQLHNCYNCGSAFCNACSSKKSLKALLAPDIDKPYRVCDDCHSKLNNDTMQTSYPSPKVGRCKSIDCKSGKIMDLSSPGNKPHGLLSRFSFASSEHLASLHSKCDRSHDSTNDHSLSQHNGNLQREYAYMPCISSTSLTAFEYSDRIMATHPVSTVGSQEASPVSLESSPDRSMSLTCEASSLVYPEISSDDYIRINKILAEETSTLREQVDILSHKVRVLEAELERKSRQLKEATEQAWDEGVKNQTTKEVIQSLTIQLDDLVTRMGQGSSSNCRESNAYS</sequence>
<evidence type="ECO:0000256" key="7">
    <source>
        <dbReference type="SAM" id="Coils"/>
    </source>
</evidence>
<dbReference type="Pfam" id="PF01363">
    <property type="entry name" value="FYVE"/>
    <property type="match status" value="1"/>
</dbReference>
<dbReference type="OrthoDB" id="5981550at2759"/>